<feature type="domain" description="Carbohydrate kinase PfkB" evidence="4">
    <location>
        <begin position="1"/>
        <end position="302"/>
    </location>
</feature>
<reference evidence="5 6" key="1">
    <citation type="submission" date="2023-10" db="EMBL/GenBank/DDBJ databases">
        <title>Marine bacteria isolated from horseshoe crab.</title>
        <authorList>
            <person name="Cheng T.H."/>
        </authorList>
    </citation>
    <scope>NUCLEOTIDE SEQUENCE [LARGE SCALE GENOMIC DNA]</scope>
    <source>
        <strain evidence="5 6">HSC6</strain>
    </source>
</reference>
<dbReference type="SUPFAM" id="SSF53613">
    <property type="entry name" value="Ribokinase-like"/>
    <property type="match status" value="1"/>
</dbReference>
<dbReference type="InterPro" id="IPR050306">
    <property type="entry name" value="PfkB_Carbo_kinase"/>
</dbReference>
<evidence type="ECO:0000256" key="2">
    <source>
        <dbReference type="ARBA" id="ARBA00022679"/>
    </source>
</evidence>
<evidence type="ECO:0000256" key="3">
    <source>
        <dbReference type="ARBA" id="ARBA00022777"/>
    </source>
</evidence>
<keyword evidence="3 5" id="KW-0418">Kinase</keyword>
<dbReference type="InterPro" id="IPR011611">
    <property type="entry name" value="PfkB_dom"/>
</dbReference>
<dbReference type="CDD" id="cd01166">
    <property type="entry name" value="KdgK"/>
    <property type="match status" value="1"/>
</dbReference>
<protein>
    <submittedName>
        <fullName evidence="5">Sugar kinase</fullName>
    </submittedName>
</protein>
<dbReference type="InterPro" id="IPR029056">
    <property type="entry name" value="Ribokinase-like"/>
</dbReference>
<proteinExistence type="inferred from homology"/>
<dbReference type="InterPro" id="IPR002173">
    <property type="entry name" value="Carboh/pur_kinase_PfkB_CS"/>
</dbReference>
<keyword evidence="2" id="KW-0808">Transferase</keyword>
<name>A0ABU3ZI65_9GAMM</name>
<dbReference type="Gene3D" id="3.40.1190.20">
    <property type="match status" value="1"/>
</dbReference>
<keyword evidence="6" id="KW-1185">Reference proteome</keyword>
<dbReference type="EMBL" id="JAWJZI010000004">
    <property type="protein sequence ID" value="MDV5169807.1"/>
    <property type="molecule type" value="Genomic_DNA"/>
</dbReference>
<dbReference type="PROSITE" id="PS00584">
    <property type="entry name" value="PFKB_KINASES_2"/>
    <property type="match status" value="1"/>
</dbReference>
<dbReference type="PANTHER" id="PTHR43085:SF15">
    <property type="entry name" value="2-DEHYDRO-3-DEOXYGLUCONOKINASE"/>
    <property type="match status" value="1"/>
</dbReference>
<organism evidence="5 6">
    <name type="scientific">Photobacterium rosenbergii</name>
    <dbReference type="NCBI Taxonomy" id="294936"/>
    <lineage>
        <taxon>Bacteria</taxon>
        <taxon>Pseudomonadati</taxon>
        <taxon>Pseudomonadota</taxon>
        <taxon>Gammaproteobacteria</taxon>
        <taxon>Vibrionales</taxon>
        <taxon>Vibrionaceae</taxon>
        <taxon>Photobacterium</taxon>
    </lineage>
</organism>
<evidence type="ECO:0000313" key="6">
    <source>
        <dbReference type="Proteomes" id="UP001186452"/>
    </source>
</evidence>
<dbReference type="Pfam" id="PF00294">
    <property type="entry name" value="PfkB"/>
    <property type="match status" value="1"/>
</dbReference>
<comment type="similarity">
    <text evidence="1">Belongs to the carbohydrate kinase PfkB family.</text>
</comment>
<evidence type="ECO:0000259" key="4">
    <source>
        <dbReference type="Pfam" id="PF00294"/>
    </source>
</evidence>
<gene>
    <name evidence="5" type="ORF">R2X38_12465</name>
</gene>
<evidence type="ECO:0000313" key="5">
    <source>
        <dbReference type="EMBL" id="MDV5169807.1"/>
    </source>
</evidence>
<dbReference type="RefSeq" id="WP_317522566.1">
    <property type="nucleotide sequence ID" value="NZ_JAWJZI010000004.1"/>
</dbReference>
<comment type="caution">
    <text evidence="5">The sequence shown here is derived from an EMBL/GenBank/DDBJ whole genome shotgun (WGS) entry which is preliminary data.</text>
</comment>
<dbReference type="GO" id="GO:0016301">
    <property type="term" value="F:kinase activity"/>
    <property type="evidence" value="ECO:0007669"/>
    <property type="project" value="UniProtKB-KW"/>
</dbReference>
<evidence type="ECO:0000256" key="1">
    <source>
        <dbReference type="ARBA" id="ARBA00010688"/>
    </source>
</evidence>
<sequence length="318" mass="35320">MFKVAVIGECMIEINGEMFGQSHQAFGGDTLNTAIYLARACDEVEVSYVTALGNDALSDGMLAKWQEEGINTQWVLRDSKRQPGLYMIQLDAQGERSFLYWRSQSAARYLLEHPEFDQLAQELEQVDMVYLSGISLAILPEQDRIRLLDLLEKLHIKGVELAFDSNFRPALWQDLSLARYCYRRIYGMTSVAMVTDEDEGMLWGDSCSEETLSRLGEMGVKKVVLKQGGKGALYQNLTNNSASTLIPTIPVDNIVDTTSAGDSFNAGFLSGYLKNKSTIDCVTQGHLLAGKVIQYKGAIIPREVTSPVIAIFNNLHAL</sequence>
<accession>A0ABU3ZI65</accession>
<dbReference type="Proteomes" id="UP001186452">
    <property type="component" value="Unassembled WGS sequence"/>
</dbReference>
<dbReference type="PANTHER" id="PTHR43085">
    <property type="entry name" value="HEXOKINASE FAMILY MEMBER"/>
    <property type="match status" value="1"/>
</dbReference>